<dbReference type="EMBL" id="JAJVDC020000161">
    <property type="protein sequence ID" value="KAL1620823.1"/>
    <property type="molecule type" value="Genomic_DNA"/>
</dbReference>
<accession>A0ABR3SH83</accession>
<gene>
    <name evidence="12" type="ORF">SLS56_009490</name>
</gene>
<proteinExistence type="inferred from homology"/>
<protein>
    <submittedName>
        <fullName evidence="12">Uncharacterized protein</fullName>
    </submittedName>
</protein>
<keyword evidence="4 11" id="KW-0732">Signal</keyword>
<dbReference type="InterPro" id="IPR006626">
    <property type="entry name" value="PbH1"/>
</dbReference>
<keyword evidence="3" id="KW-0964">Secreted</keyword>
<dbReference type="Pfam" id="PF00295">
    <property type="entry name" value="Glyco_hydro_28"/>
    <property type="match status" value="1"/>
</dbReference>
<evidence type="ECO:0000256" key="6">
    <source>
        <dbReference type="ARBA" id="ARBA00022801"/>
    </source>
</evidence>
<sequence length="422" mass="46289">MFSTPPAVIVLLLLWTCFSGGVELNRRASCTIPANEDGSDDTLAILEAFDECGTNGYIIFQNTTYHIDRIMTTTGLSNTDIDIYGTLLWSENTSYWLSHSQWTGFQNGSAAWFLGGTNVTVNGHGHGTLDGNGQAWQDSLKHTLDKYDLVNGESNYPKRPHALAVWEASNMTFKDLRMVQSQMWTMAIMWSSNVLFDGVYINSTSDSHAPARNTDGADTINSDGITFRNMYIRNGDDAIALKANSTNILIEDSTFDNSLGIAFGSLAQYDGMWERVENVTARRNTFWGTRYGSYVKTWTGDQVDYPPNGGGGGIGYLKNATLEDFTFSELESYPFYITQCTTFSGTTGDCDSSLFEISNVVLNGWNGDTNSSYKAWMDCSAASGGCTNITMSGIDLTNTETGDNVVKIRCDHVAGTNGFDCD</sequence>
<keyword evidence="6 10" id="KW-0378">Hydrolase</keyword>
<dbReference type="InterPro" id="IPR011050">
    <property type="entry name" value="Pectin_lyase_fold/virulence"/>
</dbReference>
<comment type="caution">
    <text evidence="12">The sequence shown here is derived from an EMBL/GenBank/DDBJ whole genome shotgun (WGS) entry which is preliminary data.</text>
</comment>
<dbReference type="SUPFAM" id="SSF51126">
    <property type="entry name" value="Pectin lyase-like"/>
    <property type="match status" value="1"/>
</dbReference>
<evidence type="ECO:0000313" key="12">
    <source>
        <dbReference type="EMBL" id="KAL1620823.1"/>
    </source>
</evidence>
<evidence type="ECO:0000256" key="8">
    <source>
        <dbReference type="ARBA" id="ARBA00023295"/>
    </source>
</evidence>
<evidence type="ECO:0000256" key="2">
    <source>
        <dbReference type="ARBA" id="ARBA00008834"/>
    </source>
</evidence>
<organism evidence="12 13">
    <name type="scientific">Neofusicoccum ribis</name>
    <dbReference type="NCBI Taxonomy" id="45134"/>
    <lineage>
        <taxon>Eukaryota</taxon>
        <taxon>Fungi</taxon>
        <taxon>Dikarya</taxon>
        <taxon>Ascomycota</taxon>
        <taxon>Pezizomycotina</taxon>
        <taxon>Dothideomycetes</taxon>
        <taxon>Dothideomycetes incertae sedis</taxon>
        <taxon>Botryosphaeriales</taxon>
        <taxon>Botryosphaeriaceae</taxon>
        <taxon>Neofusicoccum</taxon>
    </lineage>
</organism>
<dbReference type="InterPro" id="IPR000743">
    <property type="entry name" value="Glyco_hydro_28"/>
</dbReference>
<keyword evidence="13" id="KW-1185">Reference proteome</keyword>
<keyword evidence="5" id="KW-0677">Repeat</keyword>
<evidence type="ECO:0000256" key="9">
    <source>
        <dbReference type="ARBA" id="ARBA00023316"/>
    </source>
</evidence>
<keyword evidence="9" id="KW-0961">Cell wall biogenesis/degradation</keyword>
<evidence type="ECO:0000256" key="1">
    <source>
        <dbReference type="ARBA" id="ARBA00004613"/>
    </source>
</evidence>
<dbReference type="Gene3D" id="2.160.20.10">
    <property type="entry name" value="Single-stranded right-handed beta-helix, Pectin lyase-like"/>
    <property type="match status" value="1"/>
</dbReference>
<name>A0ABR3SH83_9PEZI</name>
<evidence type="ECO:0000256" key="7">
    <source>
        <dbReference type="ARBA" id="ARBA00023180"/>
    </source>
</evidence>
<dbReference type="PANTHER" id="PTHR31736">
    <property type="match status" value="1"/>
</dbReference>
<comment type="similarity">
    <text evidence="2 10">Belongs to the glycosyl hydrolase 28 family.</text>
</comment>
<evidence type="ECO:0000256" key="4">
    <source>
        <dbReference type="ARBA" id="ARBA00022729"/>
    </source>
</evidence>
<dbReference type="InterPro" id="IPR012334">
    <property type="entry name" value="Pectin_lyas_fold"/>
</dbReference>
<dbReference type="SMART" id="SM00710">
    <property type="entry name" value="PbH1"/>
    <property type="match status" value="5"/>
</dbReference>
<reference evidence="12 13" key="1">
    <citation type="submission" date="2024-02" db="EMBL/GenBank/DDBJ databases">
        <title>De novo assembly and annotation of 12 fungi associated with fruit tree decline syndrome in Ontario, Canada.</title>
        <authorList>
            <person name="Sulman M."/>
            <person name="Ellouze W."/>
            <person name="Ilyukhin E."/>
        </authorList>
    </citation>
    <scope>NUCLEOTIDE SEQUENCE [LARGE SCALE GENOMIC DNA]</scope>
    <source>
        <strain evidence="12 13">M1-105</strain>
    </source>
</reference>
<evidence type="ECO:0000256" key="3">
    <source>
        <dbReference type="ARBA" id="ARBA00022525"/>
    </source>
</evidence>
<evidence type="ECO:0000256" key="10">
    <source>
        <dbReference type="RuleBase" id="RU361169"/>
    </source>
</evidence>
<keyword evidence="8 10" id="KW-0326">Glycosidase</keyword>
<evidence type="ECO:0000256" key="5">
    <source>
        <dbReference type="ARBA" id="ARBA00022737"/>
    </source>
</evidence>
<dbReference type="PANTHER" id="PTHR31736:SF8">
    <property type="entry name" value="PUTATIVE (AFU_ORTHOLOGUE AFUA_7G06410)-RELATED"/>
    <property type="match status" value="1"/>
</dbReference>
<feature type="signal peptide" evidence="11">
    <location>
        <begin position="1"/>
        <end position="21"/>
    </location>
</feature>
<dbReference type="Proteomes" id="UP001521116">
    <property type="component" value="Unassembled WGS sequence"/>
</dbReference>
<comment type="subcellular location">
    <subcellularLocation>
        <location evidence="1">Secreted</location>
    </subcellularLocation>
</comment>
<keyword evidence="7" id="KW-0325">Glycoprotein</keyword>
<feature type="chain" id="PRO_5046734828" evidence="11">
    <location>
        <begin position="22"/>
        <end position="422"/>
    </location>
</feature>
<evidence type="ECO:0000313" key="13">
    <source>
        <dbReference type="Proteomes" id="UP001521116"/>
    </source>
</evidence>
<evidence type="ECO:0000256" key="11">
    <source>
        <dbReference type="SAM" id="SignalP"/>
    </source>
</evidence>